<dbReference type="InterPro" id="IPR012328">
    <property type="entry name" value="Chalcone/stilbene_synt_C"/>
</dbReference>
<sequence>MDAGGNSGIKKRHMQLTEEMLKANPSICDQAAPSLDARQAMLVKEVPRLAQEAAVKAIAEWARPRSNITHLIFCTSSGGELPGADYQLTNLLGLNPAVKRVMLPHQGCFAGSAVLRIAKDFAENNRGSRVLVVCCEMVAVTFHGPCGTYPDGLVGLALFADGAAAVIVGVDPVPNMEKPIFELAWTGQTILPDSEGAVGGHLGAAGLTFHLQQSVPSLISTNIEKVLAEAFDRLGVSDWNSIFWIMHPGGPAVLNRVEERLKLKAEKLRASRRVLSEYGNMSSATVLFIMDEVRKRSMEDGAATTGEGLEWGVLLGFGPGLTVDTVVLHSLPVVF</sequence>
<protein>
    <recommendedName>
        <fullName evidence="9">Chalcone synthase</fullName>
    </recommendedName>
</protein>
<evidence type="ECO:0008006" key="9">
    <source>
        <dbReference type="Google" id="ProtNLM"/>
    </source>
</evidence>
<evidence type="ECO:0000256" key="3">
    <source>
        <dbReference type="ARBA" id="ARBA00023315"/>
    </source>
</evidence>
<dbReference type="GO" id="GO:0030639">
    <property type="term" value="P:polyketide biosynthetic process"/>
    <property type="evidence" value="ECO:0007669"/>
    <property type="project" value="TreeGrafter"/>
</dbReference>
<evidence type="ECO:0000259" key="6">
    <source>
        <dbReference type="Pfam" id="PF00195"/>
    </source>
</evidence>
<evidence type="ECO:0000256" key="5">
    <source>
        <dbReference type="RuleBase" id="RU003633"/>
    </source>
</evidence>
<feature type="active site" description="Acyl-thioester intermediate" evidence="4">
    <location>
        <position position="108"/>
    </location>
</feature>
<dbReference type="FunFam" id="3.40.47.10:FF:000014">
    <property type="entry name" value="Chalcone synthase 1"/>
    <property type="match status" value="1"/>
</dbReference>
<dbReference type="AlphaFoldDB" id="A0A5K0WGR8"/>
<name>A0A5K0WGR8_9MAGN</name>
<dbReference type="CDD" id="cd00831">
    <property type="entry name" value="CHS_like"/>
    <property type="match status" value="1"/>
</dbReference>
<feature type="domain" description="Chalcone/stilbene synthase C-terminal" evidence="7">
    <location>
        <begin position="182"/>
        <end position="332"/>
    </location>
</feature>
<dbReference type="InterPro" id="IPR011141">
    <property type="entry name" value="Polyketide_synthase_type-III"/>
</dbReference>
<evidence type="ECO:0000256" key="4">
    <source>
        <dbReference type="PIRSR" id="PIRSR000451-1"/>
    </source>
</evidence>
<dbReference type="InterPro" id="IPR016039">
    <property type="entry name" value="Thiolase-like"/>
</dbReference>
<evidence type="ECO:0000256" key="1">
    <source>
        <dbReference type="ARBA" id="ARBA00005531"/>
    </source>
</evidence>
<dbReference type="GO" id="GO:0016747">
    <property type="term" value="F:acyltransferase activity, transferring groups other than amino-acyl groups"/>
    <property type="evidence" value="ECO:0007669"/>
    <property type="project" value="InterPro"/>
</dbReference>
<reference evidence="8" key="1">
    <citation type="submission" date="2019-09" db="EMBL/GenBank/DDBJ databases">
        <authorList>
            <person name="Zhang L."/>
        </authorList>
    </citation>
    <scope>NUCLEOTIDE SEQUENCE</scope>
</reference>
<dbReference type="PIRSF" id="PIRSF000451">
    <property type="entry name" value="PKS_III"/>
    <property type="match status" value="1"/>
</dbReference>
<dbReference type="Pfam" id="PF02797">
    <property type="entry name" value="Chal_sti_synt_C"/>
    <property type="match status" value="1"/>
</dbReference>
<dbReference type="Pfam" id="PF00195">
    <property type="entry name" value="Chal_sti_synt_N"/>
    <property type="match status" value="1"/>
</dbReference>
<comment type="similarity">
    <text evidence="1 5">Belongs to the thiolase-like superfamily. Chalcone/stilbene synthases family.</text>
</comment>
<dbReference type="InterPro" id="IPR001099">
    <property type="entry name" value="Chalcone/stilbene_synt_N"/>
</dbReference>
<dbReference type="PANTHER" id="PTHR11877">
    <property type="entry name" value="HYDROXYMETHYLGLUTARYL-COA SYNTHASE"/>
    <property type="match status" value="1"/>
</dbReference>
<feature type="domain" description="Chalcone/stilbene synthase N-terminal" evidence="6">
    <location>
        <begin position="7"/>
        <end position="172"/>
    </location>
</feature>
<evidence type="ECO:0000259" key="7">
    <source>
        <dbReference type="Pfam" id="PF02797"/>
    </source>
</evidence>
<organism evidence="8">
    <name type="scientific">Nymphaea colorata</name>
    <name type="common">pocket water lily</name>
    <dbReference type="NCBI Taxonomy" id="210225"/>
    <lineage>
        <taxon>Eukaryota</taxon>
        <taxon>Viridiplantae</taxon>
        <taxon>Streptophyta</taxon>
        <taxon>Embryophyta</taxon>
        <taxon>Tracheophyta</taxon>
        <taxon>Spermatophyta</taxon>
        <taxon>Magnoliopsida</taxon>
        <taxon>Nymphaeales</taxon>
        <taxon>Nymphaeaceae</taxon>
        <taxon>Nymphaea</taxon>
    </lineage>
</organism>
<dbReference type="PANTHER" id="PTHR11877:SF14">
    <property type="entry name" value="CHALCONE SYNTHASE"/>
    <property type="match status" value="1"/>
</dbReference>
<dbReference type="EMBL" id="LR721774">
    <property type="protein sequence ID" value="VVV52388.1"/>
    <property type="molecule type" value="Genomic_DNA"/>
</dbReference>
<gene>
    <name evidence="8" type="ORF">NYM_LOCUS2634</name>
</gene>
<evidence type="ECO:0000256" key="2">
    <source>
        <dbReference type="ARBA" id="ARBA00022679"/>
    </source>
</evidence>
<dbReference type="SUPFAM" id="SSF53901">
    <property type="entry name" value="Thiolase-like"/>
    <property type="match status" value="1"/>
</dbReference>
<dbReference type="Gramene" id="NC1G0177250.1">
    <property type="protein sequence ID" value="NC1G0177250.1:cds"/>
    <property type="gene ID" value="NC1G0177250"/>
</dbReference>
<accession>A0A5K0WGR8</accession>
<keyword evidence="2 5" id="KW-0808">Transferase</keyword>
<dbReference type="Gene3D" id="3.40.47.10">
    <property type="match status" value="2"/>
</dbReference>
<keyword evidence="3 5" id="KW-0012">Acyltransferase</keyword>
<dbReference type="FunFam" id="3.40.47.10:FF:000025">
    <property type="entry name" value="Chalcone synthase 2"/>
    <property type="match status" value="1"/>
</dbReference>
<evidence type="ECO:0000313" key="8">
    <source>
        <dbReference type="EMBL" id="VVV52388.1"/>
    </source>
</evidence>
<proteinExistence type="inferred from homology"/>